<comment type="caution">
    <text evidence="1">The sequence shown here is derived from an EMBL/GenBank/DDBJ whole genome shotgun (WGS) entry which is preliminary data.</text>
</comment>
<accession>A0ACC3YQS4</accession>
<proteinExistence type="predicted"/>
<sequence length="299" mass="34099">MRRYKPRNQMCNKTIELLLTKQPHLTTLSTLEYHQNAHSDVMAGVKGYSVGDIQAQAAFTSEIEINGHPSLQDFVNFQDVHRKVMDARPGMYLKYLPHQFDVVNGQLRTGGAYLFDTHENAADYWDWTTNIFEVDEPKVKFWSQPLFKASKRFIWQVIGATNFGPVEYHAVGRFQRWTYDGANVEKELQRIYPELKRKAEEQGALAFWLLHHPEEKQIGIQLAFGKMEGTDPLTVGYNSLAHAGSQASLDSIFPSSLKAQKSLDRTSLFIAVWMPTSRLAGGAHHWAPMYPTLPTVQDQ</sequence>
<reference evidence="1 2" key="1">
    <citation type="journal article" date="2020" name="Phytopathology">
        <title>Genome Sequence Resources of Colletotrichum truncatum, C. plurivorum, C. musicola, and C. sojae: Four Species Pathogenic to Soybean (Glycine max).</title>
        <authorList>
            <person name="Rogerio F."/>
            <person name="Boufleur T.R."/>
            <person name="Ciampi-Guillardi M."/>
            <person name="Sukno S.A."/>
            <person name="Thon M.R."/>
            <person name="Massola Junior N.S."/>
            <person name="Baroncelli R."/>
        </authorList>
    </citation>
    <scope>NUCLEOTIDE SEQUENCE [LARGE SCALE GENOMIC DNA]</scope>
    <source>
        <strain evidence="1 2">CMES1059</strain>
    </source>
</reference>
<dbReference type="EMBL" id="VUJX02000007">
    <property type="protein sequence ID" value="KAL0933816.1"/>
    <property type="molecule type" value="Genomic_DNA"/>
</dbReference>
<organism evidence="1 2">
    <name type="scientific">Colletotrichum truncatum</name>
    <name type="common">Anthracnose fungus</name>
    <name type="synonym">Colletotrichum capsici</name>
    <dbReference type="NCBI Taxonomy" id="5467"/>
    <lineage>
        <taxon>Eukaryota</taxon>
        <taxon>Fungi</taxon>
        <taxon>Dikarya</taxon>
        <taxon>Ascomycota</taxon>
        <taxon>Pezizomycotina</taxon>
        <taxon>Sordariomycetes</taxon>
        <taxon>Hypocreomycetidae</taxon>
        <taxon>Glomerellales</taxon>
        <taxon>Glomerellaceae</taxon>
        <taxon>Colletotrichum</taxon>
        <taxon>Colletotrichum truncatum species complex</taxon>
    </lineage>
</organism>
<evidence type="ECO:0000313" key="1">
    <source>
        <dbReference type="EMBL" id="KAL0933816.1"/>
    </source>
</evidence>
<protein>
    <submittedName>
        <fullName evidence="1">Uncharacterized protein</fullName>
    </submittedName>
</protein>
<name>A0ACC3YQS4_COLTU</name>
<keyword evidence="2" id="KW-1185">Reference proteome</keyword>
<gene>
    <name evidence="1" type="ORF">CTRU02_210615</name>
</gene>
<evidence type="ECO:0000313" key="2">
    <source>
        <dbReference type="Proteomes" id="UP000805649"/>
    </source>
</evidence>
<dbReference type="Proteomes" id="UP000805649">
    <property type="component" value="Unassembled WGS sequence"/>
</dbReference>